<evidence type="ECO:0000256" key="1">
    <source>
        <dbReference type="SAM" id="MobiDB-lite"/>
    </source>
</evidence>
<feature type="region of interest" description="Disordered" evidence="1">
    <location>
        <begin position="279"/>
        <end position="326"/>
    </location>
</feature>
<dbReference type="Proteomes" id="UP000518752">
    <property type="component" value="Unassembled WGS sequence"/>
</dbReference>
<keyword evidence="2" id="KW-0812">Transmembrane</keyword>
<dbReference type="EMBL" id="JAACJN010000013">
    <property type="protein sequence ID" value="KAF5390876.1"/>
    <property type="molecule type" value="Genomic_DNA"/>
</dbReference>
<feature type="transmembrane region" description="Helical" evidence="2">
    <location>
        <begin position="194"/>
        <end position="219"/>
    </location>
</feature>
<keyword evidence="2" id="KW-1133">Transmembrane helix</keyword>
<keyword evidence="4" id="KW-1185">Reference proteome</keyword>
<evidence type="ECO:0000313" key="3">
    <source>
        <dbReference type="EMBL" id="KAF5390876.1"/>
    </source>
</evidence>
<evidence type="ECO:0000313" key="4">
    <source>
        <dbReference type="Proteomes" id="UP000518752"/>
    </source>
</evidence>
<reference evidence="3 4" key="1">
    <citation type="journal article" date="2020" name="ISME J.">
        <title>Uncovering the hidden diversity of litter-decomposition mechanisms in mushroom-forming fungi.</title>
        <authorList>
            <person name="Floudas D."/>
            <person name="Bentzer J."/>
            <person name="Ahren D."/>
            <person name="Johansson T."/>
            <person name="Persson P."/>
            <person name="Tunlid A."/>
        </authorList>
    </citation>
    <scope>NUCLEOTIDE SEQUENCE [LARGE SCALE GENOMIC DNA]</scope>
    <source>
        <strain evidence="3 4">CBS 406.79</strain>
    </source>
</reference>
<evidence type="ECO:0000256" key="2">
    <source>
        <dbReference type="SAM" id="Phobius"/>
    </source>
</evidence>
<name>A0A8H5MEM5_9AGAR</name>
<dbReference type="AlphaFoldDB" id="A0A8H5MEM5"/>
<proteinExistence type="predicted"/>
<dbReference type="Gene3D" id="2.60.120.260">
    <property type="entry name" value="Galactose-binding domain-like"/>
    <property type="match status" value="1"/>
</dbReference>
<gene>
    <name evidence="3" type="ORF">D9757_004411</name>
</gene>
<comment type="caution">
    <text evidence="3">The sequence shown here is derived from an EMBL/GenBank/DDBJ whole genome shotgun (WGS) entry which is preliminary data.</text>
</comment>
<protein>
    <submittedName>
        <fullName evidence="3">Uncharacterized protein</fullName>
    </submittedName>
</protein>
<organism evidence="3 4">
    <name type="scientific">Collybiopsis confluens</name>
    <dbReference type="NCBI Taxonomy" id="2823264"/>
    <lineage>
        <taxon>Eukaryota</taxon>
        <taxon>Fungi</taxon>
        <taxon>Dikarya</taxon>
        <taxon>Basidiomycota</taxon>
        <taxon>Agaricomycotina</taxon>
        <taxon>Agaricomycetes</taxon>
        <taxon>Agaricomycetidae</taxon>
        <taxon>Agaricales</taxon>
        <taxon>Marasmiineae</taxon>
        <taxon>Omphalotaceae</taxon>
        <taxon>Collybiopsis</taxon>
    </lineage>
</organism>
<dbReference type="OrthoDB" id="3265734at2759"/>
<sequence>MATTTTSSLDFPCPSTSSFQVLVDDSDLAQIKYSDGWLTAGARGFECNATTHGSVHVTGTHTTATFSFEGIGVQVYGTIAPNGIPTSTYQLDDLALFTFTFNANTGNTTNYRVQYYASPVLEPGNHTLVISSDGPVGSSQMFLDYIIYNPVPSYVSDASSGAGTSTSSALPSITSLSGSGPSTCHSAISFSTGALAGGIIGGTILGLLLGILFSLITFWKRKQRNSTSTDIDILTEATGDRTSSSVSMPAQSYTQSYNAFSQTHSSTMPVVLSPPVRNRNYYIPDRKNRPPKSSSEPMIIQNGGAGSGSGSEMEEEIRSQPPAYAN</sequence>
<accession>A0A8H5MEM5</accession>
<keyword evidence="2" id="KW-0472">Membrane</keyword>